<dbReference type="PROSITE" id="PS50995">
    <property type="entry name" value="HTH_MARR_2"/>
    <property type="match status" value="1"/>
</dbReference>
<dbReference type="PANTHER" id="PTHR42756">
    <property type="entry name" value="TRANSCRIPTIONAL REGULATOR, MARR"/>
    <property type="match status" value="1"/>
</dbReference>
<dbReference type="InterPro" id="IPR036388">
    <property type="entry name" value="WH-like_DNA-bd_sf"/>
</dbReference>
<protein>
    <submittedName>
        <fullName evidence="5">MarR family 2-MHQ and catechol resistance regulon transcriptional repressor</fullName>
    </submittedName>
</protein>
<sequence>MDKVKSSPEIKTLIDSILNVRLGMKQFIQRKIREHGIDLTYEMLQVLAVLWRKGKMNQQDIADNIQKNKASLTSLLDNLEKRGLAVRSEDPSDRRNKIISLTSKGVAYQQRFQPIFNEFYEALSKDIPKEKIADVGTVLAHIYKNLL</sequence>
<keyword evidence="6" id="KW-1185">Reference proteome</keyword>
<evidence type="ECO:0000313" key="6">
    <source>
        <dbReference type="Proteomes" id="UP000238034"/>
    </source>
</evidence>
<keyword evidence="1" id="KW-0805">Transcription regulation</keyword>
<dbReference type="OrthoDB" id="996843at2"/>
<dbReference type="Gene3D" id="1.10.10.10">
    <property type="entry name" value="Winged helix-like DNA-binding domain superfamily/Winged helix DNA-binding domain"/>
    <property type="match status" value="1"/>
</dbReference>
<dbReference type="AlphaFoldDB" id="A0A2T0U9I6"/>
<evidence type="ECO:0000256" key="2">
    <source>
        <dbReference type="ARBA" id="ARBA00023125"/>
    </source>
</evidence>
<evidence type="ECO:0000256" key="3">
    <source>
        <dbReference type="ARBA" id="ARBA00023163"/>
    </source>
</evidence>
<dbReference type="GO" id="GO:0003700">
    <property type="term" value="F:DNA-binding transcription factor activity"/>
    <property type="evidence" value="ECO:0007669"/>
    <property type="project" value="InterPro"/>
</dbReference>
<dbReference type="SUPFAM" id="SSF46785">
    <property type="entry name" value="Winged helix' DNA-binding domain"/>
    <property type="match status" value="1"/>
</dbReference>
<keyword evidence="2" id="KW-0238">DNA-binding</keyword>
<dbReference type="RefSeq" id="WP_106291797.1">
    <property type="nucleotide sequence ID" value="NZ_PVTH01000002.1"/>
</dbReference>
<dbReference type="InterPro" id="IPR036390">
    <property type="entry name" value="WH_DNA-bd_sf"/>
</dbReference>
<evidence type="ECO:0000256" key="1">
    <source>
        <dbReference type="ARBA" id="ARBA00023015"/>
    </source>
</evidence>
<dbReference type="InterPro" id="IPR000835">
    <property type="entry name" value="HTH_MarR-typ"/>
</dbReference>
<reference evidence="5 6" key="1">
    <citation type="submission" date="2018-03" db="EMBL/GenBank/DDBJ databases">
        <title>Genomic Encyclopedia of Type Strains, Phase III (KMG-III): the genomes of soil and plant-associated and newly described type strains.</title>
        <authorList>
            <person name="Whitman W."/>
        </authorList>
    </citation>
    <scope>NUCLEOTIDE SEQUENCE [LARGE SCALE GENOMIC DNA]</scope>
    <source>
        <strain evidence="5 6">CGMCC 1.9313</strain>
    </source>
</reference>
<accession>A0A2T0U9I6</accession>
<keyword evidence="3" id="KW-0804">Transcription</keyword>
<name>A0A2T0U9I6_9SPHI</name>
<dbReference type="Proteomes" id="UP000238034">
    <property type="component" value="Unassembled WGS sequence"/>
</dbReference>
<dbReference type="PANTHER" id="PTHR42756:SF1">
    <property type="entry name" value="TRANSCRIPTIONAL REPRESSOR OF EMRAB OPERON"/>
    <property type="match status" value="1"/>
</dbReference>
<organism evidence="5 6">
    <name type="scientific">Arcticibacter pallidicorallinus</name>
    <dbReference type="NCBI Taxonomy" id="1259464"/>
    <lineage>
        <taxon>Bacteria</taxon>
        <taxon>Pseudomonadati</taxon>
        <taxon>Bacteroidota</taxon>
        <taxon>Sphingobacteriia</taxon>
        <taxon>Sphingobacteriales</taxon>
        <taxon>Sphingobacteriaceae</taxon>
        <taxon>Arcticibacter</taxon>
    </lineage>
</organism>
<proteinExistence type="predicted"/>
<evidence type="ECO:0000313" key="5">
    <source>
        <dbReference type="EMBL" id="PRY54528.1"/>
    </source>
</evidence>
<dbReference type="EMBL" id="PVTH01000002">
    <property type="protein sequence ID" value="PRY54528.1"/>
    <property type="molecule type" value="Genomic_DNA"/>
</dbReference>
<dbReference type="Pfam" id="PF01047">
    <property type="entry name" value="MarR"/>
    <property type="match status" value="1"/>
</dbReference>
<gene>
    <name evidence="5" type="ORF">B0I27_102295</name>
</gene>
<dbReference type="SMART" id="SM00347">
    <property type="entry name" value="HTH_MARR"/>
    <property type="match status" value="1"/>
</dbReference>
<comment type="caution">
    <text evidence="5">The sequence shown here is derived from an EMBL/GenBank/DDBJ whole genome shotgun (WGS) entry which is preliminary data.</text>
</comment>
<evidence type="ECO:0000259" key="4">
    <source>
        <dbReference type="PROSITE" id="PS50995"/>
    </source>
</evidence>
<feature type="domain" description="HTH marR-type" evidence="4">
    <location>
        <begin position="1"/>
        <end position="144"/>
    </location>
</feature>
<dbReference type="GO" id="GO:0003677">
    <property type="term" value="F:DNA binding"/>
    <property type="evidence" value="ECO:0007669"/>
    <property type="project" value="UniProtKB-KW"/>
</dbReference>
<dbReference type="PRINTS" id="PR00598">
    <property type="entry name" value="HTHMARR"/>
</dbReference>